<evidence type="ECO:0000256" key="2">
    <source>
        <dbReference type="PROSITE-ProRule" id="PRU00288"/>
    </source>
</evidence>
<dbReference type="Gene3D" id="1.10.220.150">
    <property type="entry name" value="Arf GTPase activating protein"/>
    <property type="match status" value="1"/>
</dbReference>
<dbReference type="SUPFAM" id="SSF57863">
    <property type="entry name" value="ArfGap/RecO-like zinc finger"/>
    <property type="match status" value="1"/>
</dbReference>
<dbReference type="GO" id="GO:0005737">
    <property type="term" value="C:cytoplasm"/>
    <property type="evidence" value="ECO:0007669"/>
    <property type="project" value="TreeGrafter"/>
</dbReference>
<feature type="domain" description="PH" evidence="4">
    <location>
        <begin position="763"/>
        <end position="853"/>
    </location>
</feature>
<feature type="domain" description="PH" evidence="4">
    <location>
        <begin position="1062"/>
        <end position="1160"/>
    </location>
</feature>
<dbReference type="Gene3D" id="2.30.29.30">
    <property type="entry name" value="Pleckstrin-homology domain (PH domain)/Phosphotyrosine-binding domain (PTB)"/>
    <property type="match status" value="3"/>
</dbReference>
<dbReference type="PROSITE" id="PS50238">
    <property type="entry name" value="RHOGAP"/>
    <property type="match status" value="1"/>
</dbReference>
<feature type="compositionally biased region" description="Low complexity" evidence="3">
    <location>
        <begin position="227"/>
        <end position="241"/>
    </location>
</feature>
<evidence type="ECO:0000313" key="7">
    <source>
        <dbReference type="EMBL" id="RUS72125.1"/>
    </source>
</evidence>
<dbReference type="GO" id="GO:0005096">
    <property type="term" value="F:GTPase activator activity"/>
    <property type="evidence" value="ECO:0007669"/>
    <property type="project" value="UniProtKB-KW"/>
</dbReference>
<dbReference type="InterPro" id="IPR011993">
    <property type="entry name" value="PH-like_dom_sf"/>
</dbReference>
<feature type="domain" description="Arf-GAP" evidence="5">
    <location>
        <begin position="859"/>
        <end position="973"/>
    </location>
</feature>
<feature type="compositionally biased region" description="Basic residues" evidence="3">
    <location>
        <begin position="139"/>
        <end position="150"/>
    </location>
</feature>
<feature type="compositionally biased region" description="Polar residues" evidence="3">
    <location>
        <begin position="104"/>
        <end position="124"/>
    </location>
</feature>
<dbReference type="GO" id="GO:0008270">
    <property type="term" value="F:zinc ion binding"/>
    <property type="evidence" value="ECO:0007669"/>
    <property type="project" value="UniProtKB-KW"/>
</dbReference>
<dbReference type="GO" id="GO:0005547">
    <property type="term" value="F:phosphatidylinositol-3,4,5-trisphosphate binding"/>
    <property type="evidence" value="ECO:0007669"/>
    <property type="project" value="TreeGrafter"/>
</dbReference>
<keyword evidence="2" id="KW-0863">Zinc-finger</keyword>
<keyword evidence="2" id="KW-0862">Zinc</keyword>
<dbReference type="PRINTS" id="PR00405">
    <property type="entry name" value="REVINTRACTNG"/>
</dbReference>
<evidence type="ECO:0000256" key="3">
    <source>
        <dbReference type="SAM" id="MobiDB-lite"/>
    </source>
</evidence>
<dbReference type="EMBL" id="RQTK01001108">
    <property type="protein sequence ID" value="RUS72125.1"/>
    <property type="molecule type" value="Genomic_DNA"/>
</dbReference>
<evidence type="ECO:0000256" key="1">
    <source>
        <dbReference type="ARBA" id="ARBA00022468"/>
    </source>
</evidence>
<feature type="compositionally biased region" description="Basic and acidic residues" evidence="3">
    <location>
        <begin position="172"/>
        <end position="192"/>
    </location>
</feature>
<keyword evidence="1" id="KW-0343">GTPase activation</keyword>
<feature type="compositionally biased region" description="Pro residues" evidence="3">
    <location>
        <begin position="428"/>
        <end position="451"/>
    </location>
</feature>
<dbReference type="SUPFAM" id="SSF48350">
    <property type="entry name" value="GTPase activation domain, GAP"/>
    <property type="match status" value="1"/>
</dbReference>
<dbReference type="Pfam" id="PF01412">
    <property type="entry name" value="ArfGap"/>
    <property type="match status" value="1"/>
</dbReference>
<feature type="region of interest" description="Disordered" evidence="3">
    <location>
        <begin position="1"/>
        <end position="201"/>
    </location>
</feature>
<protein>
    <submittedName>
        <fullName evidence="7">Uncharacterized protein</fullName>
    </submittedName>
</protein>
<dbReference type="SMART" id="SM00233">
    <property type="entry name" value="PH"/>
    <property type="match status" value="4"/>
</dbReference>
<dbReference type="InterPro" id="IPR052227">
    <property type="entry name" value="Arf-Rho-GAP_ANK-PH_domain"/>
</dbReference>
<dbReference type="Gene3D" id="1.10.555.10">
    <property type="entry name" value="Rho GTPase activation protein"/>
    <property type="match status" value="1"/>
</dbReference>
<evidence type="ECO:0000259" key="6">
    <source>
        <dbReference type="PROSITE" id="PS50238"/>
    </source>
</evidence>
<dbReference type="InterPro" id="IPR001849">
    <property type="entry name" value="PH_domain"/>
</dbReference>
<dbReference type="PANTHER" id="PTHR45899:SF2">
    <property type="entry name" value="RHO GTPASE ACTIVATING PROTEIN AT 15B, ISOFORM C"/>
    <property type="match status" value="1"/>
</dbReference>
<dbReference type="SMART" id="SM00105">
    <property type="entry name" value="ArfGap"/>
    <property type="match status" value="1"/>
</dbReference>
<feature type="compositionally biased region" description="Low complexity" evidence="3">
    <location>
        <begin position="307"/>
        <end position="319"/>
    </location>
</feature>
<dbReference type="GO" id="GO:0007165">
    <property type="term" value="P:signal transduction"/>
    <property type="evidence" value="ECO:0007669"/>
    <property type="project" value="InterPro"/>
</dbReference>
<name>A0A433SSC6_ELYCH</name>
<dbReference type="STRING" id="188477.A0A433SSC6"/>
<comment type="caution">
    <text evidence="7">The sequence shown here is derived from an EMBL/GenBank/DDBJ whole genome shotgun (WGS) entry which is preliminary data.</text>
</comment>
<dbReference type="Proteomes" id="UP000271974">
    <property type="component" value="Unassembled WGS sequence"/>
</dbReference>
<dbReference type="InterPro" id="IPR001164">
    <property type="entry name" value="ArfGAP_dom"/>
</dbReference>
<feature type="non-terminal residue" evidence="7">
    <location>
        <position position="1317"/>
    </location>
</feature>
<feature type="compositionally biased region" description="Basic and acidic residues" evidence="3">
    <location>
        <begin position="268"/>
        <end position="280"/>
    </location>
</feature>
<organism evidence="7 8">
    <name type="scientific">Elysia chlorotica</name>
    <name type="common">Eastern emerald elysia</name>
    <name type="synonym">Sea slug</name>
    <dbReference type="NCBI Taxonomy" id="188477"/>
    <lineage>
        <taxon>Eukaryota</taxon>
        <taxon>Metazoa</taxon>
        <taxon>Spiralia</taxon>
        <taxon>Lophotrochozoa</taxon>
        <taxon>Mollusca</taxon>
        <taxon>Gastropoda</taxon>
        <taxon>Heterobranchia</taxon>
        <taxon>Euthyneura</taxon>
        <taxon>Panpulmonata</taxon>
        <taxon>Sacoglossa</taxon>
        <taxon>Placobranchoidea</taxon>
        <taxon>Plakobranchidae</taxon>
        <taxon>Elysia</taxon>
    </lineage>
</organism>
<evidence type="ECO:0000259" key="4">
    <source>
        <dbReference type="PROSITE" id="PS50003"/>
    </source>
</evidence>
<feature type="region of interest" description="Disordered" evidence="3">
    <location>
        <begin position="604"/>
        <end position="649"/>
    </location>
</feature>
<feature type="region of interest" description="Disordered" evidence="3">
    <location>
        <begin position="223"/>
        <end position="340"/>
    </location>
</feature>
<dbReference type="PANTHER" id="PTHR45899">
    <property type="entry name" value="RHO GTPASE ACTIVATING PROTEIN AT 15B, ISOFORM C"/>
    <property type="match status" value="1"/>
</dbReference>
<feature type="domain" description="Rho-GAP" evidence="6">
    <location>
        <begin position="1271"/>
        <end position="1317"/>
    </location>
</feature>
<feature type="region of interest" description="Disordered" evidence="3">
    <location>
        <begin position="413"/>
        <end position="481"/>
    </location>
</feature>
<proteinExistence type="predicted"/>
<dbReference type="InterPro" id="IPR008936">
    <property type="entry name" value="Rho_GTPase_activation_prot"/>
</dbReference>
<feature type="domain" description="PH" evidence="4">
    <location>
        <begin position="649"/>
        <end position="747"/>
    </location>
</feature>
<feature type="region of interest" description="Disordered" evidence="3">
    <location>
        <begin position="521"/>
        <end position="592"/>
    </location>
</feature>
<dbReference type="InterPro" id="IPR037278">
    <property type="entry name" value="ARFGAP/RecO"/>
</dbReference>
<dbReference type="InterPro" id="IPR038508">
    <property type="entry name" value="ArfGAP_dom_sf"/>
</dbReference>
<reference evidence="7 8" key="1">
    <citation type="submission" date="2019-01" db="EMBL/GenBank/DDBJ databases">
        <title>A draft genome assembly of the solar-powered sea slug Elysia chlorotica.</title>
        <authorList>
            <person name="Cai H."/>
            <person name="Li Q."/>
            <person name="Fang X."/>
            <person name="Li J."/>
            <person name="Curtis N.E."/>
            <person name="Altenburger A."/>
            <person name="Shibata T."/>
            <person name="Feng M."/>
            <person name="Maeda T."/>
            <person name="Schwartz J.A."/>
            <person name="Shigenobu S."/>
            <person name="Lundholm N."/>
            <person name="Nishiyama T."/>
            <person name="Yang H."/>
            <person name="Hasebe M."/>
            <person name="Li S."/>
            <person name="Pierce S.K."/>
            <person name="Wang J."/>
        </authorList>
    </citation>
    <scope>NUCLEOTIDE SEQUENCE [LARGE SCALE GENOMIC DNA]</scope>
    <source>
        <strain evidence="7">EC2010</strain>
        <tissue evidence="7">Whole organism of an adult</tissue>
    </source>
</reference>
<gene>
    <name evidence="7" type="ORF">EGW08_020112</name>
</gene>
<keyword evidence="2" id="KW-0479">Metal-binding</keyword>
<accession>A0A433SSC6</accession>
<dbReference type="Pfam" id="PF00169">
    <property type="entry name" value="PH"/>
    <property type="match status" value="2"/>
</dbReference>
<dbReference type="PROSITE" id="PS50003">
    <property type="entry name" value="PH_DOMAIN"/>
    <property type="match status" value="3"/>
</dbReference>
<dbReference type="PROSITE" id="PS50115">
    <property type="entry name" value="ARFGAP"/>
    <property type="match status" value="1"/>
</dbReference>
<dbReference type="InterPro" id="IPR000198">
    <property type="entry name" value="RhoGAP_dom"/>
</dbReference>
<evidence type="ECO:0000259" key="5">
    <source>
        <dbReference type="PROSITE" id="PS50115"/>
    </source>
</evidence>
<keyword evidence="8" id="KW-1185">Reference proteome</keyword>
<sequence>MDELEESVYNVPPSPHLRNIDDSPSQELPRAAPPTLMPKKGSSFRISFADLDRRVPGKLPTPAPRTQSIRKSSLEFLPAGNSPSLGAVDDADDAEVFQTHPFPQVTSRESPDLSSSNVVPTSNFDVRPKTDPSENVKNTKPRPVPRPRKSKPQEDTQGMQPVEESDLSNSHSEVETWKITDEGTVENKKCSNDQEVNNSNVPFSIPLDADSLELLFDKEVNDKYGFNNLSSSNSDASVSVSRENLPPEQHVSIKDDDSGGEDYCNINMKKDSTGKSKDGDTSSSPKAESVETFINLGTNLRSESSSDEPFSSTLSSSDPAWPTSFPDTDSKTTPQKTDLGFVDVSDLDPLWQKKLDNQARLSNLMEKNQIKEQSNESTLVYNTASELHKAKETNFNYSTADRQPKPHFVTKPLETQLISGSSGWEEPLLPPPPLPSVVKPSQPPPVPPRPSNSPTAYPQRPENLVTFFGGKQNESASEASKIFDELPTPVFSPMSDNVDPFKGSGFDEYCYHFNARAGEGITQQSSNASSTSHSLPTPPSPSTKPKPLVTVDVSEVASSSKGVDPSEDPDRISRFVPPPPGVHAAGSRSDQGYVVARVKRKFRGKDDDSDSDSVDEMSPSFRQNSVDDMPSSMDPRRSLHSMEPQSPKKNIREGLLNKQGGFNANKGWRKRWVVFDGSKLSYYDSNKSQVSKRIIPVSCINNVEIDVKGDSFKFKVSTTLKNRVFVFAAENRDDCTMWANVLMAAVVEHKNSIKPEQGDLPTKPDKEGFIRFANMKEYYVTITGQMLRYYQSLDDYQEGSPVHEIDMKLASVKDNESKKLRLQLWVHYGHFDLIFPSEQELQQWRLAMEVAIAEGLADDTVLTKVYENMSNQQCADCGADNPHWASINLGIVVCKSCAGIHRMFDFRITRIKSLRMDTRIWTPSLIELMVTIGNANANMFWAARLPPEEAIQTNEMMDKRRDFITKKYIEKRFADKHPLVNLKPALGEELLKAAREDNVLDTMRVLFSGADVMYRQDFGGPTAFEIVKEGRQRLVMEFLFQNGGDPQSLVENVQDEDRLREDVRLQGFLNKTGPLKKTFERRWCVIEHGALTYYLNEKTNMVKGSVDRKDMVMISSVDNDKMGYQFELSTTLRDNRTYTFSSDIKDDSAEWMGTIAKLMAPVAVMEHVGMIDIKFAGYAYMKELVNEWHQTFLVFSWRVLNFMNKDLKFDYLDLRKASSIRMQDASNGYQNRGPCFVISSTKWTVYLQASLPRDTDKMYQCLLEAITGSGTTLNDQVLTGDNVPVIVDRCITHVEVHGLKEKGVYRTAGQSSRVQAL</sequence>
<feature type="compositionally biased region" description="Polar residues" evidence="3">
    <location>
        <begin position="325"/>
        <end position="336"/>
    </location>
</feature>
<feature type="compositionally biased region" description="Low complexity" evidence="3">
    <location>
        <begin position="525"/>
        <end position="535"/>
    </location>
</feature>
<dbReference type="SUPFAM" id="SSF50729">
    <property type="entry name" value="PH domain-like"/>
    <property type="match status" value="3"/>
</dbReference>
<evidence type="ECO:0000313" key="8">
    <source>
        <dbReference type="Proteomes" id="UP000271974"/>
    </source>
</evidence>
<dbReference type="OrthoDB" id="29546at2759"/>